<dbReference type="Gene3D" id="3.40.50.1110">
    <property type="entry name" value="SGNH hydrolase"/>
    <property type="match status" value="1"/>
</dbReference>
<dbReference type="PANTHER" id="PTHR43784">
    <property type="entry name" value="GDSL-LIKE LIPASE/ACYLHYDROLASE, PUTATIVE (AFU_ORTHOLOGUE AFUA_2G00820)-RELATED"/>
    <property type="match status" value="1"/>
</dbReference>
<dbReference type="OrthoDB" id="10071171at2759"/>
<dbReference type="PANTHER" id="PTHR43784:SF2">
    <property type="entry name" value="GDSL-LIKE LIPASE_ACYLHYDROLASE, PUTATIVE (AFU_ORTHOLOGUE AFUA_2G00820)-RELATED"/>
    <property type="match status" value="1"/>
</dbReference>
<protein>
    <recommendedName>
        <fullName evidence="1">SGNH hydrolase-type esterase domain-containing protein</fullName>
    </recommendedName>
</protein>
<dbReference type="STRING" id="1196081.A0A364KUW9"/>
<dbReference type="SUPFAM" id="SSF52266">
    <property type="entry name" value="SGNH hydrolase"/>
    <property type="match status" value="1"/>
</dbReference>
<reference evidence="2 3" key="1">
    <citation type="journal article" date="2017" name="Biotechnol. Biofuels">
        <title>Differential beta-glucosidase expression as a function of carbon source availability in Talaromyces amestolkiae: a genomic and proteomic approach.</title>
        <authorList>
            <person name="de Eugenio L.I."/>
            <person name="Mendez-Liter J.A."/>
            <person name="Nieto-Dominguez M."/>
            <person name="Alonso L."/>
            <person name="Gil-Munoz J."/>
            <person name="Barriuso J."/>
            <person name="Prieto A."/>
            <person name="Martinez M.J."/>
        </authorList>
    </citation>
    <scope>NUCLEOTIDE SEQUENCE [LARGE SCALE GENOMIC DNA]</scope>
    <source>
        <strain evidence="2 3">CIB</strain>
    </source>
</reference>
<name>A0A364KUW9_TALAM</name>
<organism evidence="2 3">
    <name type="scientific">Talaromyces amestolkiae</name>
    <dbReference type="NCBI Taxonomy" id="1196081"/>
    <lineage>
        <taxon>Eukaryota</taxon>
        <taxon>Fungi</taxon>
        <taxon>Dikarya</taxon>
        <taxon>Ascomycota</taxon>
        <taxon>Pezizomycotina</taxon>
        <taxon>Eurotiomycetes</taxon>
        <taxon>Eurotiomycetidae</taxon>
        <taxon>Eurotiales</taxon>
        <taxon>Trichocomaceae</taxon>
        <taxon>Talaromyces</taxon>
        <taxon>Talaromyces sect. Talaromyces</taxon>
    </lineage>
</organism>
<comment type="caution">
    <text evidence="2">The sequence shown here is derived from an EMBL/GenBank/DDBJ whole genome shotgun (WGS) entry which is preliminary data.</text>
</comment>
<dbReference type="EMBL" id="MIKG01000005">
    <property type="protein sequence ID" value="RAO67355.1"/>
    <property type="molecule type" value="Genomic_DNA"/>
</dbReference>
<gene>
    <name evidence="2" type="ORF">BHQ10_003367</name>
</gene>
<dbReference type="GeneID" id="63792583"/>
<dbReference type="CDD" id="cd01830">
    <property type="entry name" value="XynE_like"/>
    <property type="match status" value="1"/>
</dbReference>
<evidence type="ECO:0000259" key="1">
    <source>
        <dbReference type="Pfam" id="PF13472"/>
    </source>
</evidence>
<evidence type="ECO:0000313" key="2">
    <source>
        <dbReference type="EMBL" id="RAO67355.1"/>
    </source>
</evidence>
<dbReference type="AlphaFoldDB" id="A0A364KUW9"/>
<proteinExistence type="predicted"/>
<evidence type="ECO:0000313" key="3">
    <source>
        <dbReference type="Proteomes" id="UP000249363"/>
    </source>
</evidence>
<dbReference type="InterPro" id="IPR036514">
    <property type="entry name" value="SGNH_hydro_sf"/>
</dbReference>
<dbReference type="Pfam" id="PF13472">
    <property type="entry name" value="Lipase_GDSL_2"/>
    <property type="match status" value="1"/>
</dbReference>
<dbReference type="RefSeq" id="XP_040731871.1">
    <property type="nucleotide sequence ID" value="XM_040875615.1"/>
</dbReference>
<accession>A0A364KUW9</accession>
<sequence>MPQLAESTDLPEIPFTLRQTARVTLGAASHIRLRLSNAFGLEPLTVAEVAISRSAGNVSGTNALEEGTIRHVTFCGDREARIAAGAHIVSDPIDFGLLPPATAVTISLFLPSKLPAQGVTSHPGSRTDSWFAPGNQVSELRYFISGIETLVPRDFGAFALIGDSITDGRCSTTNADTRWPDLLFGRLQKSPIVPPLSIVNQAAGANCVLVDGSGGPSVLARLDRDLLSLSGVRYALIFEGINDIGISLTDPESQAILQKQLIAGYMQVATRLSAAGIIVIIATLTPFMTSEEGEHIKVLSPYSHPAREVTRQHVNAWIRSHGAAFFDAVVDFDAVLRDPEDVSFLASQYDSGDHLHPNERAFEALASYFPIDVLGIGQL</sequence>
<feature type="domain" description="SGNH hydrolase-type esterase" evidence="1">
    <location>
        <begin position="160"/>
        <end position="360"/>
    </location>
</feature>
<dbReference type="Proteomes" id="UP000249363">
    <property type="component" value="Unassembled WGS sequence"/>
</dbReference>
<dbReference type="InterPro" id="IPR013830">
    <property type="entry name" value="SGNH_hydro"/>
</dbReference>
<dbReference type="InterPro" id="IPR053140">
    <property type="entry name" value="GDSL_Rv0518-like"/>
</dbReference>
<keyword evidence="3" id="KW-1185">Reference proteome</keyword>